<proteinExistence type="predicted"/>
<protein>
    <recommendedName>
        <fullName evidence="4">TIGR04222 domain-containing membrane protein</fullName>
    </recommendedName>
</protein>
<keyword evidence="1" id="KW-0472">Membrane</keyword>
<sequence length="238" mass="26561">MIPAGELLLVAGAFALYAFDAGRLLYADEFMLEGRGNRWRARDGAAVLVSGRRPLLPDLLRPWRALLPVSVERLACERVPPGNDTRHFLAALRPFGRRATVLLMLFFPGLPLVLRTFGTGAELLAWMVAVYAVIGSIAWRLWRYRHVLELPTAAVTSLALECALCAPFAINIVRKLSGRIERVRLHDARRVFGEEGHRRLRRAAAHRIDDMLSYLPPDGATVGRLGEQRARLQLEAAP</sequence>
<evidence type="ECO:0008006" key="4">
    <source>
        <dbReference type="Google" id="ProtNLM"/>
    </source>
</evidence>
<evidence type="ECO:0000256" key="1">
    <source>
        <dbReference type="SAM" id="Phobius"/>
    </source>
</evidence>
<feature type="transmembrane region" description="Helical" evidence="1">
    <location>
        <begin position="123"/>
        <end position="142"/>
    </location>
</feature>
<feature type="transmembrane region" description="Helical" evidence="1">
    <location>
        <begin position="154"/>
        <end position="173"/>
    </location>
</feature>
<evidence type="ECO:0000313" key="2">
    <source>
        <dbReference type="EMBL" id="CAG4968856.1"/>
    </source>
</evidence>
<name>A0ABM8UCJ6_9GAMM</name>
<keyword evidence="3" id="KW-1185">Reference proteome</keyword>
<keyword evidence="1" id="KW-0812">Transmembrane</keyword>
<keyword evidence="1" id="KW-1133">Transmembrane helix</keyword>
<feature type="transmembrane region" description="Helical" evidence="1">
    <location>
        <begin position="95"/>
        <end position="114"/>
    </location>
</feature>
<dbReference type="RefSeq" id="WP_215219386.1">
    <property type="nucleotide sequence ID" value="NZ_OU015430.1"/>
</dbReference>
<dbReference type="Proteomes" id="UP000680116">
    <property type="component" value="Chromosome"/>
</dbReference>
<organism evidence="2 3">
    <name type="scientific">Novilysobacter luteus</name>
    <dbReference type="NCBI Taxonomy" id="2822368"/>
    <lineage>
        <taxon>Bacteria</taxon>
        <taxon>Pseudomonadati</taxon>
        <taxon>Pseudomonadota</taxon>
        <taxon>Gammaproteobacteria</taxon>
        <taxon>Lysobacterales</taxon>
        <taxon>Lysobacteraceae</taxon>
        <taxon>Novilysobacter</taxon>
    </lineage>
</organism>
<dbReference type="EMBL" id="OU015430">
    <property type="protein sequence ID" value="CAG4968856.1"/>
    <property type="molecule type" value="Genomic_DNA"/>
</dbReference>
<reference evidence="2 3" key="1">
    <citation type="submission" date="2021-04" db="EMBL/GenBank/DDBJ databases">
        <authorList>
            <person name="Rodrigo-Torres L."/>
            <person name="Arahal R. D."/>
            <person name="Lucena T."/>
        </authorList>
    </citation>
    <scope>NUCLEOTIDE SEQUENCE [LARGE SCALE GENOMIC DNA]</scope>
    <source>
        <strain evidence="2 3">CECT 30171</strain>
    </source>
</reference>
<accession>A0ABM8UCJ6</accession>
<gene>
    <name evidence="2" type="ORF">LYB30171_00368</name>
</gene>
<evidence type="ECO:0000313" key="3">
    <source>
        <dbReference type="Proteomes" id="UP000680116"/>
    </source>
</evidence>